<gene>
    <name evidence="1" type="ORF">PQBR55_0123</name>
</gene>
<evidence type="ECO:0000313" key="1">
    <source>
        <dbReference type="EMBL" id="CEK42502.1"/>
    </source>
</evidence>
<proteinExistence type="predicted"/>
<dbReference type="AlphaFoldDB" id="A0A0G4E6C7"/>
<sequence>MCLEVISIEINRIGLTVYGCRDALKFEPTVTEAGDPPLLIEATNGGPYKYSWNEK</sequence>
<reference evidence="1" key="2">
    <citation type="submission" date="2015-06" db="EMBL/GenBank/DDBJ databases">
        <title>Environmentally co-occuring mercury resistance plasmids are genetically and phenotypically diverse and confer variable context-dependent fitness effects.</title>
        <authorList>
            <person name="Hall J.P.J."/>
            <person name="Harrison E."/>
            <person name="Lilley A.K."/>
            <person name="Paterson S."/>
            <person name="Spiers A.J."/>
            <person name="Brockhurst M.A."/>
        </authorList>
    </citation>
    <scope>NUCLEOTIDE SEQUENCE [LARGE SCALE GENOMIC DNA]</scope>
    <source>
        <strain evidence="1">SBW25</strain>
        <plasmid evidence="1">pQBR55</plasmid>
    </source>
</reference>
<dbReference type="RefSeq" id="WP_176456062.1">
    <property type="nucleotide sequence ID" value="NZ_LN713927.1"/>
</dbReference>
<name>A0A0G4E6C7_PSEFS</name>
<keyword evidence="1" id="KW-0614">Plasmid</keyword>
<accession>A0A0G4E6C7</accession>
<organism evidence="1">
    <name type="scientific">Pseudomonas fluorescens (strain SBW25)</name>
    <dbReference type="NCBI Taxonomy" id="216595"/>
    <lineage>
        <taxon>Bacteria</taxon>
        <taxon>Pseudomonadati</taxon>
        <taxon>Pseudomonadota</taxon>
        <taxon>Gammaproteobacteria</taxon>
        <taxon>Pseudomonadales</taxon>
        <taxon>Pseudomonadaceae</taxon>
        <taxon>Pseudomonas</taxon>
    </lineage>
</organism>
<reference evidence="1" key="1">
    <citation type="submission" date="2014-12" db="EMBL/GenBank/DDBJ databases">
        <authorList>
            <person name="Hall J."/>
        </authorList>
    </citation>
    <scope>NUCLEOTIDE SEQUENCE [LARGE SCALE GENOMIC DNA]</scope>
    <source>
        <strain evidence="1">SBW25</strain>
        <plasmid evidence="1">pQBR55</plasmid>
    </source>
</reference>
<dbReference type="EMBL" id="LN713927">
    <property type="protein sequence ID" value="CEK42502.1"/>
    <property type="molecule type" value="Genomic_DNA"/>
</dbReference>
<protein>
    <submittedName>
        <fullName evidence="1">Uncharacterized protein</fullName>
    </submittedName>
</protein>
<geneLocation type="plasmid" evidence="1">
    <name>pQBR55</name>
</geneLocation>